<dbReference type="PANTHER" id="PTHR13774">
    <property type="entry name" value="PHENAZINE BIOSYNTHESIS PROTEIN"/>
    <property type="match status" value="1"/>
</dbReference>
<dbReference type="PANTHER" id="PTHR13774:SF17">
    <property type="entry name" value="PHENAZINE BIOSYNTHESIS-LIKE DOMAIN-CONTAINING PROTEIN"/>
    <property type="match status" value="1"/>
</dbReference>
<dbReference type="OrthoDB" id="75169at2759"/>
<reference evidence="4" key="2">
    <citation type="submission" date="2015-01" db="EMBL/GenBank/DDBJ databases">
        <title>Evolutionary Origins and Diversification of the Mycorrhizal Mutualists.</title>
        <authorList>
            <consortium name="DOE Joint Genome Institute"/>
            <consortium name="Mycorrhizal Genomics Consortium"/>
            <person name="Kohler A."/>
            <person name="Kuo A."/>
            <person name="Nagy L.G."/>
            <person name="Floudas D."/>
            <person name="Copeland A."/>
            <person name="Barry K.W."/>
            <person name="Cichocki N."/>
            <person name="Veneault-Fourrey C."/>
            <person name="LaButti K."/>
            <person name="Lindquist E.A."/>
            <person name="Lipzen A."/>
            <person name="Lundell T."/>
            <person name="Morin E."/>
            <person name="Murat C."/>
            <person name="Riley R."/>
            <person name="Ohm R."/>
            <person name="Sun H."/>
            <person name="Tunlid A."/>
            <person name="Henrissat B."/>
            <person name="Grigoriev I.V."/>
            <person name="Hibbett D.S."/>
            <person name="Martin F."/>
        </authorList>
    </citation>
    <scope>NUCLEOTIDE SEQUENCE [LARGE SCALE GENOMIC DNA]</scope>
    <source>
        <strain evidence="4">h7</strain>
    </source>
</reference>
<gene>
    <name evidence="3" type="ORF">M413DRAFT_63126</name>
</gene>
<dbReference type="SUPFAM" id="SSF54506">
    <property type="entry name" value="Diaminopimelate epimerase-like"/>
    <property type="match status" value="1"/>
</dbReference>
<comment type="similarity">
    <text evidence="1">Belongs to the PhzF family.</text>
</comment>
<evidence type="ECO:0008006" key="5">
    <source>
        <dbReference type="Google" id="ProtNLM"/>
    </source>
</evidence>
<dbReference type="Gene3D" id="3.10.310.10">
    <property type="entry name" value="Diaminopimelate Epimerase, Chain A, domain 1"/>
    <property type="match status" value="2"/>
</dbReference>
<reference evidence="3 4" key="1">
    <citation type="submission" date="2014-04" db="EMBL/GenBank/DDBJ databases">
        <authorList>
            <consortium name="DOE Joint Genome Institute"/>
            <person name="Kuo A."/>
            <person name="Gay G."/>
            <person name="Dore J."/>
            <person name="Kohler A."/>
            <person name="Nagy L.G."/>
            <person name="Floudas D."/>
            <person name="Copeland A."/>
            <person name="Barry K.W."/>
            <person name="Cichocki N."/>
            <person name="Veneault-Fourrey C."/>
            <person name="LaButti K."/>
            <person name="Lindquist E.A."/>
            <person name="Lipzen A."/>
            <person name="Lundell T."/>
            <person name="Morin E."/>
            <person name="Murat C."/>
            <person name="Sun H."/>
            <person name="Tunlid A."/>
            <person name="Henrissat B."/>
            <person name="Grigoriev I.V."/>
            <person name="Hibbett D.S."/>
            <person name="Martin F."/>
            <person name="Nordberg H.P."/>
            <person name="Cantor M.N."/>
            <person name="Hua S.X."/>
        </authorList>
    </citation>
    <scope>NUCLEOTIDE SEQUENCE [LARGE SCALE GENOMIC DNA]</scope>
    <source>
        <strain evidence="4">h7</strain>
    </source>
</reference>
<dbReference type="STRING" id="686832.A0A0C2Z2V9"/>
<keyword evidence="2" id="KW-0413">Isomerase</keyword>
<dbReference type="Pfam" id="PF02567">
    <property type="entry name" value="PhzC-PhzF"/>
    <property type="match status" value="1"/>
</dbReference>
<dbReference type="AlphaFoldDB" id="A0A0C2Z2V9"/>
<dbReference type="GO" id="GO:0005737">
    <property type="term" value="C:cytoplasm"/>
    <property type="evidence" value="ECO:0007669"/>
    <property type="project" value="TreeGrafter"/>
</dbReference>
<dbReference type="HOGENOM" id="CLU_048756_2_1_1"/>
<accession>A0A0C2Z2V9</accession>
<dbReference type="Proteomes" id="UP000053424">
    <property type="component" value="Unassembled WGS sequence"/>
</dbReference>
<evidence type="ECO:0000256" key="1">
    <source>
        <dbReference type="ARBA" id="ARBA00008270"/>
    </source>
</evidence>
<dbReference type="GO" id="GO:0016853">
    <property type="term" value="F:isomerase activity"/>
    <property type="evidence" value="ECO:0007669"/>
    <property type="project" value="UniProtKB-KW"/>
</dbReference>
<keyword evidence="4" id="KW-1185">Reference proteome</keyword>
<dbReference type="EMBL" id="KN831769">
    <property type="protein sequence ID" value="KIM47622.1"/>
    <property type="molecule type" value="Genomic_DNA"/>
</dbReference>
<protein>
    <recommendedName>
        <fullName evidence="5">Diaminopimelate epimerase-like protein</fullName>
    </recommendedName>
</protein>
<evidence type="ECO:0000313" key="3">
    <source>
        <dbReference type="EMBL" id="KIM47622.1"/>
    </source>
</evidence>
<name>A0A0C2Z2V9_HEBCY</name>
<evidence type="ECO:0000256" key="2">
    <source>
        <dbReference type="ARBA" id="ARBA00023235"/>
    </source>
</evidence>
<sequence length="298" mass="31835">MSAAGPPFALVSAFTSKPFGGNPAAVAFVDVSLPLDYLGGLSANFNQPMLSCVSPTSLPSDDEKIVVRSIRFLVPNGKEVEICGHGTLAAAKALFEQPAVIATGVHTIHFKNINGDTLKAVKLEYGFIEIDLPSASPAVLSDDEKTKLKTFVDKAFGRNVVIHDIKSGGEKYEPYVLYELDESENLAGSAINASALLENGYVVNVFTTASSNTDEIFVSRMFAPSMITSPGEDHVCGSAHGVMAPYWYTKRGITSGHEVKAKQVSQRGGDLRVVWEKEAGRVKLRGQSVILATGNLTL</sequence>
<dbReference type="PIRSF" id="PIRSF016184">
    <property type="entry name" value="PhzC_PhzF"/>
    <property type="match status" value="1"/>
</dbReference>
<proteinExistence type="inferred from homology"/>
<dbReference type="InterPro" id="IPR003719">
    <property type="entry name" value="Phenazine_PhzF-like"/>
</dbReference>
<organism evidence="3 4">
    <name type="scientific">Hebeloma cylindrosporum</name>
    <dbReference type="NCBI Taxonomy" id="76867"/>
    <lineage>
        <taxon>Eukaryota</taxon>
        <taxon>Fungi</taxon>
        <taxon>Dikarya</taxon>
        <taxon>Basidiomycota</taxon>
        <taxon>Agaricomycotina</taxon>
        <taxon>Agaricomycetes</taxon>
        <taxon>Agaricomycetidae</taxon>
        <taxon>Agaricales</taxon>
        <taxon>Agaricineae</taxon>
        <taxon>Hymenogastraceae</taxon>
        <taxon>Hebeloma</taxon>
    </lineage>
</organism>
<evidence type="ECO:0000313" key="4">
    <source>
        <dbReference type="Proteomes" id="UP000053424"/>
    </source>
</evidence>